<evidence type="ECO:0000256" key="7">
    <source>
        <dbReference type="ARBA" id="ARBA00023186"/>
    </source>
</evidence>
<accession>E1Z351</accession>
<dbReference type="PROSITE" id="PS50059">
    <property type="entry name" value="FKBP_PPIASE"/>
    <property type="match status" value="1"/>
</dbReference>
<dbReference type="STRING" id="554065.E1Z351"/>
<reference evidence="11 12" key="1">
    <citation type="journal article" date="2010" name="Plant Cell">
        <title>The Chlorella variabilis NC64A genome reveals adaptation to photosymbiosis, coevolution with viruses, and cryptic sex.</title>
        <authorList>
            <person name="Blanc G."/>
            <person name="Duncan G."/>
            <person name="Agarkova I."/>
            <person name="Borodovsky M."/>
            <person name="Gurnon J."/>
            <person name="Kuo A."/>
            <person name="Lindquist E."/>
            <person name="Lucas S."/>
            <person name="Pangilinan J."/>
            <person name="Polle J."/>
            <person name="Salamov A."/>
            <person name="Terry A."/>
            <person name="Yamada T."/>
            <person name="Dunigan D.D."/>
            <person name="Grigoriev I.V."/>
            <person name="Claverie J.M."/>
            <person name="Van Etten J.L."/>
        </authorList>
    </citation>
    <scope>NUCLEOTIDE SEQUENCE [LARGE SCALE GENOMIC DNA]</scope>
    <source>
        <strain evidence="11 12">NC64A</strain>
    </source>
</reference>
<dbReference type="Gene3D" id="3.10.50.40">
    <property type="match status" value="1"/>
</dbReference>
<evidence type="ECO:0000256" key="5">
    <source>
        <dbReference type="ARBA" id="ARBA00022490"/>
    </source>
</evidence>
<gene>
    <name evidence="11" type="ORF">CHLNCDRAFT_14026</name>
</gene>
<evidence type="ECO:0000259" key="10">
    <source>
        <dbReference type="PROSITE" id="PS50059"/>
    </source>
</evidence>
<keyword evidence="7" id="KW-0143">Chaperone</keyword>
<evidence type="ECO:0000256" key="4">
    <source>
        <dbReference type="ARBA" id="ARBA00013194"/>
    </source>
</evidence>
<evidence type="ECO:0000313" key="11">
    <source>
        <dbReference type="EMBL" id="EFN59778.1"/>
    </source>
</evidence>
<comment type="subcellular location">
    <subcellularLocation>
        <location evidence="2">Cytoplasm</location>
    </subcellularLocation>
</comment>
<name>E1Z351_CHLVA</name>
<dbReference type="GO" id="GO:0003755">
    <property type="term" value="F:peptidyl-prolyl cis-trans isomerase activity"/>
    <property type="evidence" value="ECO:0007669"/>
    <property type="project" value="UniProtKB-KW"/>
</dbReference>
<sequence length="127" mass="13275">GDYCEAEYTVSTEDGNVVDSSREAGAQACFILGSSHVVAGFHQAVGGLAVGESRKHRVSAEDAYGEPNEEMIAELPKSQAPPGLEKGMVVQLTNGMQAVVAAVDEESVTIDANHPLAGKALMFDVQL</sequence>
<dbReference type="PANTHER" id="PTHR47861">
    <property type="entry name" value="FKBP-TYPE PEPTIDYL-PROLYL CIS-TRANS ISOMERASE SLYD"/>
    <property type="match status" value="1"/>
</dbReference>
<dbReference type="GO" id="GO:0005737">
    <property type="term" value="C:cytoplasm"/>
    <property type="evidence" value="ECO:0007669"/>
    <property type="project" value="UniProtKB-SubCell"/>
</dbReference>
<dbReference type="InParanoid" id="E1Z351"/>
<comment type="catalytic activity">
    <reaction evidence="1 9">
        <text>[protein]-peptidylproline (omega=180) = [protein]-peptidylproline (omega=0)</text>
        <dbReference type="Rhea" id="RHEA:16237"/>
        <dbReference type="Rhea" id="RHEA-COMP:10747"/>
        <dbReference type="Rhea" id="RHEA-COMP:10748"/>
        <dbReference type="ChEBI" id="CHEBI:83833"/>
        <dbReference type="ChEBI" id="CHEBI:83834"/>
        <dbReference type="EC" id="5.2.1.8"/>
    </reaction>
</comment>
<evidence type="ECO:0000313" key="12">
    <source>
        <dbReference type="Proteomes" id="UP000008141"/>
    </source>
</evidence>
<evidence type="ECO:0000256" key="9">
    <source>
        <dbReference type="PROSITE-ProRule" id="PRU00277"/>
    </source>
</evidence>
<dbReference type="Pfam" id="PF00254">
    <property type="entry name" value="FKBP_C"/>
    <property type="match status" value="1"/>
</dbReference>
<keyword evidence="6 9" id="KW-0697">Rotamase</keyword>
<dbReference type="AlphaFoldDB" id="E1Z351"/>
<evidence type="ECO:0000256" key="6">
    <source>
        <dbReference type="ARBA" id="ARBA00023110"/>
    </source>
</evidence>
<dbReference type="InterPro" id="IPR046357">
    <property type="entry name" value="PPIase_dom_sf"/>
</dbReference>
<dbReference type="InterPro" id="IPR048261">
    <property type="entry name" value="SlpA/SlyD-like_ins_sf"/>
</dbReference>
<dbReference type="OMA" id="HSHEGGC"/>
<dbReference type="SUPFAM" id="SSF54534">
    <property type="entry name" value="FKBP-like"/>
    <property type="match status" value="1"/>
</dbReference>
<feature type="non-terminal residue" evidence="11">
    <location>
        <position position="127"/>
    </location>
</feature>
<keyword evidence="8 9" id="KW-0413">Isomerase</keyword>
<dbReference type="InterPro" id="IPR001179">
    <property type="entry name" value="PPIase_FKBP_dom"/>
</dbReference>
<proteinExistence type="inferred from homology"/>
<evidence type="ECO:0000256" key="2">
    <source>
        <dbReference type="ARBA" id="ARBA00004496"/>
    </source>
</evidence>
<evidence type="ECO:0000256" key="1">
    <source>
        <dbReference type="ARBA" id="ARBA00000971"/>
    </source>
</evidence>
<organism evidence="12">
    <name type="scientific">Chlorella variabilis</name>
    <name type="common">Green alga</name>
    <dbReference type="NCBI Taxonomy" id="554065"/>
    <lineage>
        <taxon>Eukaryota</taxon>
        <taxon>Viridiplantae</taxon>
        <taxon>Chlorophyta</taxon>
        <taxon>core chlorophytes</taxon>
        <taxon>Trebouxiophyceae</taxon>
        <taxon>Chlorellales</taxon>
        <taxon>Chlorellaceae</taxon>
        <taxon>Chlorella clade</taxon>
        <taxon>Chlorella</taxon>
    </lineage>
</organism>
<dbReference type="PANTHER" id="PTHR47861:SF3">
    <property type="entry name" value="FKBP-TYPE PEPTIDYL-PROLYL CIS-TRANS ISOMERASE SLYD"/>
    <property type="match status" value="1"/>
</dbReference>
<dbReference type="EMBL" id="GL433835">
    <property type="protein sequence ID" value="EFN59778.1"/>
    <property type="molecule type" value="Genomic_DNA"/>
</dbReference>
<dbReference type="GeneID" id="17359521"/>
<dbReference type="Proteomes" id="UP000008141">
    <property type="component" value="Unassembled WGS sequence"/>
</dbReference>
<comment type="similarity">
    <text evidence="3">Belongs to the FKBP-type PPIase family.</text>
</comment>
<evidence type="ECO:0000256" key="3">
    <source>
        <dbReference type="ARBA" id="ARBA00006577"/>
    </source>
</evidence>
<evidence type="ECO:0000256" key="8">
    <source>
        <dbReference type="ARBA" id="ARBA00023235"/>
    </source>
</evidence>
<keyword evidence="12" id="KW-1185">Reference proteome</keyword>
<protein>
    <recommendedName>
        <fullName evidence="4 9">peptidylprolyl isomerase</fullName>
        <ecNumber evidence="4 9">5.2.1.8</ecNumber>
    </recommendedName>
</protein>
<dbReference type="eggNOG" id="KOG1635">
    <property type="taxonomic scope" value="Eukaryota"/>
</dbReference>
<dbReference type="GO" id="GO:0042026">
    <property type="term" value="P:protein refolding"/>
    <property type="evidence" value="ECO:0007669"/>
    <property type="project" value="UniProtKB-ARBA"/>
</dbReference>
<dbReference type="EC" id="5.2.1.8" evidence="4 9"/>
<keyword evidence="5" id="KW-0963">Cytoplasm</keyword>
<dbReference type="OrthoDB" id="77405at2759"/>
<dbReference type="KEGG" id="cvr:CHLNCDRAFT_14026"/>
<dbReference type="Gene3D" id="2.40.10.330">
    <property type="match status" value="1"/>
</dbReference>
<feature type="non-terminal residue" evidence="11">
    <location>
        <position position="1"/>
    </location>
</feature>
<feature type="domain" description="PPIase FKBP-type" evidence="10">
    <location>
        <begin position="1"/>
        <end position="96"/>
    </location>
</feature>
<dbReference type="RefSeq" id="XP_005851880.1">
    <property type="nucleotide sequence ID" value="XM_005851818.1"/>
</dbReference>